<sequence>MLHVTRCSFFFLLFVLTSNSCIEFRTQKHLKFADCSVFLITFSSEMTLFVRLRVDGFCSTISYFRLSFIFPGVVGKKSCNVQFRFIIELS</sequence>
<proteinExistence type="predicted"/>
<feature type="signal peptide" evidence="1">
    <location>
        <begin position="1"/>
        <end position="21"/>
    </location>
</feature>
<accession>A0A2P2PPU4</accession>
<dbReference type="EMBL" id="GGEC01076227">
    <property type="protein sequence ID" value="MBX56711.1"/>
    <property type="molecule type" value="Transcribed_RNA"/>
</dbReference>
<dbReference type="AlphaFoldDB" id="A0A2P2PPU4"/>
<feature type="chain" id="PRO_5015133396" description="Secreted protein" evidence="1">
    <location>
        <begin position="22"/>
        <end position="90"/>
    </location>
</feature>
<evidence type="ECO:0000313" key="2">
    <source>
        <dbReference type="EMBL" id="MBX56711.1"/>
    </source>
</evidence>
<keyword evidence="1" id="KW-0732">Signal</keyword>
<protein>
    <recommendedName>
        <fullName evidence="3">Secreted protein</fullName>
    </recommendedName>
</protein>
<evidence type="ECO:0000256" key="1">
    <source>
        <dbReference type="SAM" id="SignalP"/>
    </source>
</evidence>
<reference evidence="2" key="1">
    <citation type="submission" date="2018-02" db="EMBL/GenBank/DDBJ databases">
        <title>Rhizophora mucronata_Transcriptome.</title>
        <authorList>
            <person name="Meera S.P."/>
            <person name="Sreeshan A."/>
            <person name="Augustine A."/>
        </authorList>
    </citation>
    <scope>NUCLEOTIDE SEQUENCE</scope>
    <source>
        <tissue evidence="2">Leaf</tissue>
    </source>
</reference>
<organism evidence="2">
    <name type="scientific">Rhizophora mucronata</name>
    <name type="common">Asiatic mangrove</name>
    <dbReference type="NCBI Taxonomy" id="61149"/>
    <lineage>
        <taxon>Eukaryota</taxon>
        <taxon>Viridiplantae</taxon>
        <taxon>Streptophyta</taxon>
        <taxon>Embryophyta</taxon>
        <taxon>Tracheophyta</taxon>
        <taxon>Spermatophyta</taxon>
        <taxon>Magnoliopsida</taxon>
        <taxon>eudicotyledons</taxon>
        <taxon>Gunneridae</taxon>
        <taxon>Pentapetalae</taxon>
        <taxon>rosids</taxon>
        <taxon>fabids</taxon>
        <taxon>Malpighiales</taxon>
        <taxon>Rhizophoraceae</taxon>
        <taxon>Rhizophora</taxon>
    </lineage>
</organism>
<name>A0A2P2PPU4_RHIMU</name>
<evidence type="ECO:0008006" key="3">
    <source>
        <dbReference type="Google" id="ProtNLM"/>
    </source>
</evidence>